<keyword evidence="2" id="KW-1133">Transmembrane helix</keyword>
<organism evidence="4 5">
    <name type="scientific">Microbacterium faecale</name>
    <dbReference type="NCBI Taxonomy" id="1804630"/>
    <lineage>
        <taxon>Bacteria</taxon>
        <taxon>Bacillati</taxon>
        <taxon>Actinomycetota</taxon>
        <taxon>Actinomycetes</taxon>
        <taxon>Micrococcales</taxon>
        <taxon>Microbacteriaceae</taxon>
        <taxon>Microbacterium</taxon>
    </lineage>
</organism>
<evidence type="ECO:0000313" key="4">
    <source>
        <dbReference type="EMBL" id="GGD36534.1"/>
    </source>
</evidence>
<protein>
    <recommendedName>
        <fullName evidence="1">endopeptidase La</fullName>
        <ecNumber evidence="1">3.4.21.53</ecNumber>
    </recommendedName>
</protein>
<dbReference type="PANTHER" id="PTHR10046">
    <property type="entry name" value="ATP DEPENDENT LON PROTEASE FAMILY MEMBER"/>
    <property type="match status" value="1"/>
</dbReference>
<comment type="caution">
    <text evidence="4">The sequence shown here is derived from an EMBL/GenBank/DDBJ whole genome shotgun (WGS) entry which is preliminary data.</text>
</comment>
<keyword evidence="1" id="KW-0720">Serine protease</keyword>
<dbReference type="Pfam" id="PF13180">
    <property type="entry name" value="PDZ_2"/>
    <property type="match status" value="1"/>
</dbReference>
<dbReference type="EC" id="3.4.21.53" evidence="1"/>
<sequence>MTLFDDDAASRGARRRIDEGRRAPRRLVVGSVALLVALVSLFTMSFLPSDFVLERPGPVYNTLGEVESGEGELVSLIAVDGAETFDTTGSLSLTTVEVVGNREHPISWIELALAWMDPARAIVPIDAVFPEGLTSEQRDEQNAVMMTDSQSQASAAALRALDYDVPADMRVVSLTDGSPSQGVVEEGDRILAADGTRLADVDELRAVIDAAAGDPVELRLERDGERRTVEVTPERLTVDGSDSWAVGVSISTSYELPIDVTIQLDNVGGPSAGTMFALGIIDALTPGEMTGGEHIAGTGTITIDGDVGRIGGIRQKMHGAREAGNSYFLAPTGNCDEVVGHVPDGLQVVSVATLDDAISAVEAIAEGEAASLPACTPGG</sequence>
<dbReference type="InterPro" id="IPR020568">
    <property type="entry name" value="Ribosomal_Su5_D2-typ_SF"/>
</dbReference>
<reference evidence="4" key="2">
    <citation type="submission" date="2020-09" db="EMBL/GenBank/DDBJ databases">
        <authorList>
            <person name="Sun Q."/>
            <person name="Zhou Y."/>
        </authorList>
    </citation>
    <scope>NUCLEOTIDE SEQUENCE</scope>
    <source>
        <strain evidence="4">CGMCC 1.15152</strain>
    </source>
</reference>
<keyword evidence="1" id="KW-0645">Protease</keyword>
<dbReference type="GO" id="GO:0005524">
    <property type="term" value="F:ATP binding"/>
    <property type="evidence" value="ECO:0007669"/>
    <property type="project" value="InterPro"/>
</dbReference>
<dbReference type="Gene3D" id="2.30.42.10">
    <property type="match status" value="1"/>
</dbReference>
<keyword evidence="2" id="KW-0812">Transmembrane</keyword>
<evidence type="ECO:0000256" key="1">
    <source>
        <dbReference type="PROSITE-ProRule" id="PRU01122"/>
    </source>
</evidence>
<dbReference type="GO" id="GO:0006508">
    <property type="term" value="P:proteolysis"/>
    <property type="evidence" value="ECO:0007669"/>
    <property type="project" value="UniProtKB-KW"/>
</dbReference>
<name>A0A916Y9X5_9MICO</name>
<feature type="transmembrane region" description="Helical" evidence="2">
    <location>
        <begin position="27"/>
        <end position="47"/>
    </location>
</feature>
<dbReference type="InterPro" id="IPR001478">
    <property type="entry name" value="PDZ"/>
</dbReference>
<evidence type="ECO:0000313" key="5">
    <source>
        <dbReference type="Proteomes" id="UP000633205"/>
    </source>
</evidence>
<evidence type="ECO:0000256" key="2">
    <source>
        <dbReference type="SAM" id="Phobius"/>
    </source>
</evidence>
<comment type="similarity">
    <text evidence="1">Belongs to the peptidase S16 family.</text>
</comment>
<dbReference type="InterPro" id="IPR014721">
    <property type="entry name" value="Ribsml_uS5_D2-typ_fold_subgr"/>
</dbReference>
<dbReference type="SUPFAM" id="SSF50156">
    <property type="entry name" value="PDZ domain-like"/>
    <property type="match status" value="1"/>
</dbReference>
<dbReference type="InterPro" id="IPR008269">
    <property type="entry name" value="Lon_proteolytic"/>
</dbReference>
<accession>A0A916Y9X5</accession>
<keyword evidence="5" id="KW-1185">Reference proteome</keyword>
<dbReference type="RefSeq" id="WP_188711788.1">
    <property type="nucleotide sequence ID" value="NZ_BMHO01000001.1"/>
</dbReference>
<dbReference type="CDD" id="cd23081">
    <property type="entry name" value="cpPDZ_EcRseP-like"/>
    <property type="match status" value="1"/>
</dbReference>
<dbReference type="SUPFAM" id="SSF54211">
    <property type="entry name" value="Ribosomal protein S5 domain 2-like"/>
    <property type="match status" value="1"/>
</dbReference>
<dbReference type="InterPro" id="IPR027065">
    <property type="entry name" value="Lon_Prtase"/>
</dbReference>
<dbReference type="EMBL" id="BMHO01000001">
    <property type="protein sequence ID" value="GGD36534.1"/>
    <property type="molecule type" value="Genomic_DNA"/>
</dbReference>
<feature type="domain" description="Lon proteolytic" evidence="3">
    <location>
        <begin position="266"/>
        <end position="364"/>
    </location>
</feature>
<dbReference type="Pfam" id="PF05362">
    <property type="entry name" value="Lon_C"/>
    <property type="match status" value="1"/>
</dbReference>
<dbReference type="AlphaFoldDB" id="A0A916Y9X5"/>
<keyword evidence="2" id="KW-0472">Membrane</keyword>
<dbReference type="Proteomes" id="UP000633205">
    <property type="component" value="Unassembled WGS sequence"/>
</dbReference>
<dbReference type="InterPro" id="IPR036034">
    <property type="entry name" value="PDZ_sf"/>
</dbReference>
<gene>
    <name evidence="4" type="ORF">GCM10010915_16470</name>
</gene>
<proteinExistence type="inferred from homology"/>
<dbReference type="GO" id="GO:0004252">
    <property type="term" value="F:serine-type endopeptidase activity"/>
    <property type="evidence" value="ECO:0007669"/>
    <property type="project" value="UniProtKB-UniRule"/>
</dbReference>
<dbReference type="GO" id="GO:0030163">
    <property type="term" value="P:protein catabolic process"/>
    <property type="evidence" value="ECO:0007669"/>
    <property type="project" value="InterPro"/>
</dbReference>
<feature type="active site" evidence="1">
    <location>
        <position position="316"/>
    </location>
</feature>
<keyword evidence="1" id="KW-0378">Hydrolase</keyword>
<evidence type="ECO:0000259" key="3">
    <source>
        <dbReference type="PROSITE" id="PS51786"/>
    </source>
</evidence>
<dbReference type="Gene3D" id="3.30.230.10">
    <property type="match status" value="1"/>
</dbReference>
<comment type="catalytic activity">
    <reaction evidence="1">
        <text>Hydrolysis of proteins in presence of ATP.</text>
        <dbReference type="EC" id="3.4.21.53"/>
    </reaction>
</comment>
<feature type="active site" evidence="1">
    <location>
        <position position="271"/>
    </location>
</feature>
<reference evidence="4" key="1">
    <citation type="journal article" date="2014" name="Int. J. Syst. Evol. Microbiol.">
        <title>Complete genome sequence of Corynebacterium casei LMG S-19264T (=DSM 44701T), isolated from a smear-ripened cheese.</title>
        <authorList>
            <consortium name="US DOE Joint Genome Institute (JGI-PGF)"/>
            <person name="Walter F."/>
            <person name="Albersmeier A."/>
            <person name="Kalinowski J."/>
            <person name="Ruckert C."/>
        </authorList>
    </citation>
    <scope>NUCLEOTIDE SEQUENCE</scope>
    <source>
        <strain evidence="4">CGMCC 1.15152</strain>
    </source>
</reference>
<dbReference type="PROSITE" id="PS51786">
    <property type="entry name" value="LON_PROTEOLYTIC"/>
    <property type="match status" value="1"/>
</dbReference>
<dbReference type="GO" id="GO:0004176">
    <property type="term" value="F:ATP-dependent peptidase activity"/>
    <property type="evidence" value="ECO:0007669"/>
    <property type="project" value="UniProtKB-UniRule"/>
</dbReference>